<evidence type="ECO:0000313" key="3">
    <source>
        <dbReference type="Proteomes" id="UP000507222"/>
    </source>
</evidence>
<evidence type="ECO:0000313" key="2">
    <source>
        <dbReference type="EMBL" id="CAB4286630.1"/>
    </source>
</evidence>
<protein>
    <recommendedName>
        <fullName evidence="1">KIB1-4 beta-propeller domain-containing protein</fullName>
    </recommendedName>
</protein>
<reference evidence="2 3" key="1">
    <citation type="submission" date="2020-05" db="EMBL/GenBank/DDBJ databases">
        <authorList>
            <person name="Campoy J."/>
            <person name="Schneeberger K."/>
            <person name="Spophaly S."/>
        </authorList>
    </citation>
    <scope>NUCLEOTIDE SEQUENCE [LARGE SCALE GENOMIC DNA]</scope>
    <source>
        <strain evidence="2">PruArmRojPasFocal</strain>
    </source>
</reference>
<sequence>MLFLLGEFSRESNHAWSKNHTSKSKLVKFRQLEDQMECLTSGFGLLLIQSRNTSSFFFNPFTHQRINLPYHDSIVTAAAFSASSTSPDCTVFTYRMPNVFGVRIDTLIVGQETWTRHVFVRDPSFFSGLIQVMLLLCASIWKSWPSQNFKKNHSRP</sequence>
<dbReference type="Pfam" id="PF03478">
    <property type="entry name" value="Beta-prop_KIB1-4"/>
    <property type="match status" value="1"/>
</dbReference>
<evidence type="ECO:0000259" key="1">
    <source>
        <dbReference type="Pfam" id="PF03478"/>
    </source>
</evidence>
<proteinExistence type="predicted"/>
<dbReference type="InterPro" id="IPR005174">
    <property type="entry name" value="KIB1-4_b-propeller"/>
</dbReference>
<accession>A0A6J5VCB0</accession>
<name>A0A6J5VCB0_PRUAR</name>
<dbReference type="EMBL" id="CAEKDK010000007">
    <property type="protein sequence ID" value="CAB4286630.1"/>
    <property type="molecule type" value="Genomic_DNA"/>
</dbReference>
<gene>
    <name evidence="2" type="ORF">CURHAP_LOCUS44166</name>
</gene>
<dbReference type="AlphaFoldDB" id="A0A6J5VCB0"/>
<organism evidence="2 3">
    <name type="scientific">Prunus armeniaca</name>
    <name type="common">Apricot</name>
    <name type="synonym">Armeniaca vulgaris</name>
    <dbReference type="NCBI Taxonomy" id="36596"/>
    <lineage>
        <taxon>Eukaryota</taxon>
        <taxon>Viridiplantae</taxon>
        <taxon>Streptophyta</taxon>
        <taxon>Embryophyta</taxon>
        <taxon>Tracheophyta</taxon>
        <taxon>Spermatophyta</taxon>
        <taxon>Magnoliopsida</taxon>
        <taxon>eudicotyledons</taxon>
        <taxon>Gunneridae</taxon>
        <taxon>Pentapetalae</taxon>
        <taxon>rosids</taxon>
        <taxon>fabids</taxon>
        <taxon>Rosales</taxon>
        <taxon>Rosaceae</taxon>
        <taxon>Amygdaloideae</taxon>
        <taxon>Amygdaleae</taxon>
        <taxon>Prunus</taxon>
    </lineage>
</organism>
<feature type="domain" description="KIB1-4 beta-propeller" evidence="1">
    <location>
        <begin position="25"/>
        <end position="117"/>
    </location>
</feature>
<dbReference type="Proteomes" id="UP000507222">
    <property type="component" value="Unassembled WGS sequence"/>
</dbReference>